<evidence type="ECO:0000256" key="7">
    <source>
        <dbReference type="SAM" id="Phobius"/>
    </source>
</evidence>
<evidence type="ECO:0000256" key="6">
    <source>
        <dbReference type="ARBA" id="ARBA00038076"/>
    </source>
</evidence>
<evidence type="ECO:0000256" key="2">
    <source>
        <dbReference type="ARBA" id="ARBA00022475"/>
    </source>
</evidence>
<gene>
    <name evidence="10" type="ORF">HELGO_WM4978</name>
</gene>
<accession>A0A6S6TSJ6</accession>
<dbReference type="InterPro" id="IPR025857">
    <property type="entry name" value="MacB_PCD"/>
</dbReference>
<dbReference type="PANTHER" id="PTHR30572:SF4">
    <property type="entry name" value="ABC TRANSPORTER PERMEASE YTRF"/>
    <property type="match status" value="1"/>
</dbReference>
<evidence type="ECO:0000313" key="10">
    <source>
        <dbReference type="EMBL" id="CAA6819023.1"/>
    </source>
</evidence>
<dbReference type="Pfam" id="PF12704">
    <property type="entry name" value="MacB_PCD"/>
    <property type="match status" value="1"/>
</dbReference>
<dbReference type="PANTHER" id="PTHR30572">
    <property type="entry name" value="MEMBRANE COMPONENT OF TRANSPORTER-RELATED"/>
    <property type="match status" value="1"/>
</dbReference>
<dbReference type="InterPro" id="IPR050250">
    <property type="entry name" value="Macrolide_Exporter_MacB"/>
</dbReference>
<feature type="transmembrane region" description="Helical" evidence="7">
    <location>
        <begin position="310"/>
        <end position="332"/>
    </location>
</feature>
<comment type="similarity">
    <text evidence="6">Belongs to the ABC-4 integral membrane protein family.</text>
</comment>
<feature type="domain" description="ABC3 transporter permease C-terminal" evidence="8">
    <location>
        <begin position="261"/>
        <end position="384"/>
    </location>
</feature>
<evidence type="ECO:0000256" key="5">
    <source>
        <dbReference type="ARBA" id="ARBA00023136"/>
    </source>
</evidence>
<reference evidence="10" key="1">
    <citation type="submission" date="2020-01" db="EMBL/GenBank/DDBJ databases">
        <authorList>
            <person name="Meier V. D."/>
            <person name="Meier V D."/>
        </authorList>
    </citation>
    <scope>NUCLEOTIDE SEQUENCE</scope>
    <source>
        <strain evidence="10">HLG_WM_MAG_05</strain>
    </source>
</reference>
<evidence type="ECO:0000256" key="4">
    <source>
        <dbReference type="ARBA" id="ARBA00022989"/>
    </source>
</evidence>
<organism evidence="10">
    <name type="scientific">uncultured Sulfurovum sp</name>
    <dbReference type="NCBI Taxonomy" id="269237"/>
    <lineage>
        <taxon>Bacteria</taxon>
        <taxon>Pseudomonadati</taxon>
        <taxon>Campylobacterota</taxon>
        <taxon>Epsilonproteobacteria</taxon>
        <taxon>Campylobacterales</taxon>
        <taxon>Sulfurovaceae</taxon>
        <taxon>Sulfurovum</taxon>
        <taxon>environmental samples</taxon>
    </lineage>
</organism>
<dbReference type="EMBL" id="CACVAU010000055">
    <property type="protein sequence ID" value="CAA6819023.1"/>
    <property type="molecule type" value="Genomic_DNA"/>
</dbReference>
<dbReference type="InterPro" id="IPR003838">
    <property type="entry name" value="ABC3_permease_C"/>
</dbReference>
<proteinExistence type="inferred from homology"/>
<keyword evidence="2" id="KW-1003">Cell membrane</keyword>
<dbReference type="GO" id="GO:0005886">
    <property type="term" value="C:plasma membrane"/>
    <property type="evidence" value="ECO:0007669"/>
    <property type="project" value="UniProtKB-SubCell"/>
</dbReference>
<sequence length="393" mass="43647">MKFYQFAFKNLIRSKIRTFLTLLSIALTAIILLIVLSLNKGFESSIQEDLVEGIGAHLFVARGGCPMDAASIIAQGGISPMYIPESVYDTIKEVAGLEHIMPFKIFSITTSDGMRTDIFTGVTKEVEVMKGKWKYDDGGWFTGEDSVILGADIAVIEQRKVGEKIYVEHFDKEFVVTGILDYAYNQDDGMIFLPLKTAQKLIKREGKLSAIAIGLEDINEIHTLKAEIKSHLSDDYMVITPEAIGNEIMSFFDSTRAIMFAVLFFTLIVSTIGIANTIITMIYERRKEFAYLKCVGAGFMDIYKIILYETLMLCLAGIAIGLSVGMLLSSLFESYVREIFLSSYVSSTADIIRPSLEIASMTFLIILVIGLVAATLPAIKISKIMPMEAIRNE</sequence>
<evidence type="ECO:0000259" key="9">
    <source>
        <dbReference type="Pfam" id="PF12704"/>
    </source>
</evidence>
<feature type="transmembrane region" description="Helical" evidence="7">
    <location>
        <begin position="20"/>
        <end position="38"/>
    </location>
</feature>
<keyword evidence="5 7" id="KW-0472">Membrane</keyword>
<feature type="transmembrane region" description="Helical" evidence="7">
    <location>
        <begin position="257"/>
        <end position="283"/>
    </location>
</feature>
<feature type="transmembrane region" description="Helical" evidence="7">
    <location>
        <begin position="358"/>
        <end position="379"/>
    </location>
</feature>
<keyword evidence="3 7" id="KW-0812">Transmembrane</keyword>
<keyword evidence="4 7" id="KW-1133">Transmembrane helix</keyword>
<protein>
    <submittedName>
        <fullName evidence="10">ABC transporter permease</fullName>
    </submittedName>
</protein>
<comment type="subcellular location">
    <subcellularLocation>
        <location evidence="1">Cell membrane</location>
        <topology evidence="1">Multi-pass membrane protein</topology>
    </subcellularLocation>
</comment>
<dbReference type="AlphaFoldDB" id="A0A6S6TSJ6"/>
<dbReference type="GO" id="GO:0022857">
    <property type="term" value="F:transmembrane transporter activity"/>
    <property type="evidence" value="ECO:0007669"/>
    <property type="project" value="TreeGrafter"/>
</dbReference>
<evidence type="ECO:0000256" key="3">
    <source>
        <dbReference type="ARBA" id="ARBA00022692"/>
    </source>
</evidence>
<name>A0A6S6TSJ6_9BACT</name>
<evidence type="ECO:0000259" key="8">
    <source>
        <dbReference type="Pfam" id="PF02687"/>
    </source>
</evidence>
<feature type="domain" description="MacB-like periplasmic core" evidence="9">
    <location>
        <begin position="18"/>
        <end position="229"/>
    </location>
</feature>
<dbReference type="Pfam" id="PF02687">
    <property type="entry name" value="FtsX"/>
    <property type="match status" value="1"/>
</dbReference>
<evidence type="ECO:0000256" key="1">
    <source>
        <dbReference type="ARBA" id="ARBA00004651"/>
    </source>
</evidence>